<feature type="transmembrane region" description="Helical" evidence="1">
    <location>
        <begin position="47"/>
        <end position="67"/>
    </location>
</feature>
<feature type="transmembrane region" description="Helical" evidence="1">
    <location>
        <begin position="140"/>
        <end position="165"/>
    </location>
</feature>
<proteinExistence type="predicted"/>
<dbReference type="RefSeq" id="WP_058257579.1">
    <property type="nucleotide sequence ID" value="NZ_LN879430.1"/>
</dbReference>
<organism evidence="2 3">
    <name type="scientific">Herbinix luporum</name>
    <dbReference type="NCBI Taxonomy" id="1679721"/>
    <lineage>
        <taxon>Bacteria</taxon>
        <taxon>Bacillati</taxon>
        <taxon>Bacillota</taxon>
        <taxon>Clostridia</taxon>
        <taxon>Lachnospirales</taxon>
        <taxon>Lachnospiraceae</taxon>
        <taxon>Herbinix</taxon>
    </lineage>
</organism>
<protein>
    <submittedName>
        <fullName evidence="2">Putative membrane protein</fullName>
    </submittedName>
</protein>
<dbReference type="KEGG" id="hsd:SD1D_0635"/>
<dbReference type="EMBL" id="LN879430">
    <property type="protein sequence ID" value="CUH92186.1"/>
    <property type="molecule type" value="Genomic_DNA"/>
</dbReference>
<feature type="transmembrane region" description="Helical" evidence="1">
    <location>
        <begin position="266"/>
        <end position="287"/>
    </location>
</feature>
<reference evidence="3" key="1">
    <citation type="submission" date="2015-09" db="EMBL/GenBank/DDBJ databases">
        <authorList>
            <person name="Wibberg D."/>
        </authorList>
    </citation>
    <scope>NUCLEOTIDE SEQUENCE [LARGE SCALE GENOMIC DNA]</scope>
    <source>
        <strain evidence="3">SD1D</strain>
    </source>
</reference>
<dbReference type="Pfam" id="PF13687">
    <property type="entry name" value="DUF4153"/>
    <property type="match status" value="1"/>
</dbReference>
<name>A0A0K8J3J6_9FIRM</name>
<feature type="transmembrane region" description="Helical" evidence="1">
    <location>
        <begin position="329"/>
        <end position="348"/>
    </location>
</feature>
<evidence type="ECO:0000256" key="1">
    <source>
        <dbReference type="SAM" id="Phobius"/>
    </source>
</evidence>
<dbReference type="AlphaFoldDB" id="A0A0K8J3J6"/>
<feature type="transmembrane region" description="Helical" evidence="1">
    <location>
        <begin position="355"/>
        <end position="372"/>
    </location>
</feature>
<feature type="transmembrane region" description="Helical" evidence="1">
    <location>
        <begin position="21"/>
        <end position="41"/>
    </location>
</feature>
<gene>
    <name evidence="2" type="ORF">SD1D_0635</name>
</gene>
<feature type="transmembrane region" description="Helical" evidence="1">
    <location>
        <begin position="177"/>
        <end position="198"/>
    </location>
</feature>
<dbReference type="Proteomes" id="UP000196053">
    <property type="component" value="Chromosome I"/>
</dbReference>
<sequence length="594" mass="68242">MKKRDKILTTLQGLTSTVKRYPVSIILFLCSAILTSCYINNNKLTNFSEFLISFLLGATIYMLLQMIYERFFSGTKIRLVFCAVAILAATIYYLVLVYVLKAFNPETVIRTMVIFFILIIGFIWIPSIKSKIGFSESFMAVFKAFFIVAFYAGVLYLGAALVLMATNNLIVEVDSKAYFHVGSIIAFIYAPIHFLSLIPIYPGFSENDNLDKVDGETDSDLEELKPSKFLNGLISYIVIPITTIFTAILLLYILLNITGDFWKDNLMEPLLVSYSITVITVYLLASVIDSKATKYFRMVFPKVLIPVVLFQTVSSILKIGELGITSGRYYVIMFGIFATVSAVIFSILPNKKNNIIAPILIILSIISILPPVDAFTISKGNQINRLHKVLIKNEMLEDDMIIPKADLSNEDKEVIRDTIRYLDDMDYIEDINWLQSYNETEDFEKTFGFYQYEWTIKKYETYNLYLPEKTGIDVSLYDFFIAANLDWNNQDTNLLAEPWGDKGYFLILENTKDNSDLVLMNNTEDELLRYSLNQIFAKIKDRQERSGILSPNESEFRIENDNAIVSIITRNITWEIWEDREYKNIDAYIMVKIK</sequence>
<keyword evidence="1" id="KW-0812">Transmembrane</keyword>
<keyword evidence="1" id="KW-0472">Membrane</keyword>
<evidence type="ECO:0000313" key="3">
    <source>
        <dbReference type="Proteomes" id="UP000196053"/>
    </source>
</evidence>
<feature type="transmembrane region" description="Helical" evidence="1">
    <location>
        <begin position="299"/>
        <end position="317"/>
    </location>
</feature>
<dbReference type="InterPro" id="IPR025291">
    <property type="entry name" value="DUF4153"/>
</dbReference>
<evidence type="ECO:0000313" key="2">
    <source>
        <dbReference type="EMBL" id="CUH92186.1"/>
    </source>
</evidence>
<feature type="transmembrane region" description="Helical" evidence="1">
    <location>
        <begin position="107"/>
        <end position="128"/>
    </location>
</feature>
<accession>A0A0K8J3J6</accession>
<dbReference type="OrthoDB" id="9809196at2"/>
<feature type="transmembrane region" description="Helical" evidence="1">
    <location>
        <begin position="233"/>
        <end position="254"/>
    </location>
</feature>
<feature type="transmembrane region" description="Helical" evidence="1">
    <location>
        <begin position="79"/>
        <end position="101"/>
    </location>
</feature>
<keyword evidence="3" id="KW-1185">Reference proteome</keyword>
<keyword evidence="1" id="KW-1133">Transmembrane helix</keyword>